<dbReference type="EMBL" id="CP003600">
    <property type="protein sequence ID" value="AFY92914.1"/>
    <property type="molecule type" value="Genomic_DNA"/>
</dbReference>
<evidence type="ECO:0000259" key="3">
    <source>
        <dbReference type="Pfam" id="PF03389"/>
    </source>
</evidence>
<dbReference type="HOGENOM" id="CLU_2045498_0_0_3"/>
<dbReference type="Pfam" id="PF03389">
    <property type="entry name" value="MobA_MobL"/>
    <property type="match status" value="1"/>
</dbReference>
<evidence type="ECO:0000313" key="4">
    <source>
        <dbReference type="EMBL" id="AFY92914.1"/>
    </source>
</evidence>
<accession>K9UFC9</accession>
<dbReference type="AlphaFoldDB" id="K9UFC9"/>
<protein>
    <submittedName>
        <fullName evidence="4">MobA/MobL family protein</fullName>
    </submittedName>
</protein>
<sequence>MAIFYYRANVIARSAGQSACACAAYFAAARIECQRLRVTYDYTDRTGVDYSEIIVPVIADRQLHISRSQLWNTIEAIEKRPDSQLARSRWRKPAFGTASPSENRLFLLYRLKLTIAPKSN</sequence>
<dbReference type="eggNOG" id="COG0507">
    <property type="taxonomic scope" value="Bacteria"/>
</dbReference>
<dbReference type="OrthoDB" id="1826980at2"/>
<evidence type="ECO:0000256" key="2">
    <source>
        <dbReference type="ARBA" id="ARBA00022971"/>
    </source>
</evidence>
<dbReference type="KEGG" id="cmp:Cha6605_1793"/>
<name>K9UFC9_CHAP6</name>
<dbReference type="STRING" id="1173020.Cha6605_1793"/>
<organism evidence="4 5">
    <name type="scientific">Chamaesiphon minutus (strain ATCC 27169 / PCC 6605)</name>
    <dbReference type="NCBI Taxonomy" id="1173020"/>
    <lineage>
        <taxon>Bacteria</taxon>
        <taxon>Bacillati</taxon>
        <taxon>Cyanobacteriota</taxon>
        <taxon>Cyanophyceae</taxon>
        <taxon>Gomontiellales</taxon>
        <taxon>Chamaesiphonaceae</taxon>
        <taxon>Chamaesiphon</taxon>
    </lineage>
</organism>
<evidence type="ECO:0000256" key="1">
    <source>
        <dbReference type="ARBA" id="ARBA00010873"/>
    </source>
</evidence>
<evidence type="ECO:0000313" key="5">
    <source>
        <dbReference type="Proteomes" id="UP000010366"/>
    </source>
</evidence>
<proteinExistence type="inferred from homology"/>
<comment type="similarity">
    <text evidence="1">Belongs to the MobA/MobL family.</text>
</comment>
<feature type="domain" description="MobA/MobL protein" evidence="3">
    <location>
        <begin position="17"/>
        <end position="88"/>
    </location>
</feature>
<dbReference type="InterPro" id="IPR005053">
    <property type="entry name" value="MobA_MobL"/>
</dbReference>
<keyword evidence="5" id="KW-1185">Reference proteome</keyword>
<reference evidence="4 5" key="1">
    <citation type="submission" date="2012-05" db="EMBL/GenBank/DDBJ databases">
        <title>Finished chromosome of genome of Chamaesiphon sp. PCC 6605.</title>
        <authorList>
            <consortium name="US DOE Joint Genome Institute"/>
            <person name="Gugger M."/>
            <person name="Coursin T."/>
            <person name="Rippka R."/>
            <person name="Tandeau De Marsac N."/>
            <person name="Huntemann M."/>
            <person name="Wei C.-L."/>
            <person name="Han J."/>
            <person name="Detter J.C."/>
            <person name="Han C."/>
            <person name="Tapia R."/>
            <person name="Chen A."/>
            <person name="Kyrpides N."/>
            <person name="Mavromatis K."/>
            <person name="Markowitz V."/>
            <person name="Szeto E."/>
            <person name="Ivanova N."/>
            <person name="Pagani I."/>
            <person name="Pati A."/>
            <person name="Goodwin L."/>
            <person name="Nordberg H.P."/>
            <person name="Cantor M.N."/>
            <person name="Hua S.X."/>
            <person name="Woyke T."/>
            <person name="Kerfeld C.A."/>
        </authorList>
    </citation>
    <scope>NUCLEOTIDE SEQUENCE [LARGE SCALE GENOMIC DNA]</scope>
    <source>
        <strain evidence="5">ATCC 27169 / PCC 6605</strain>
    </source>
</reference>
<dbReference type="Gene3D" id="3.30.930.30">
    <property type="match status" value="1"/>
</dbReference>
<keyword evidence="2" id="KW-0184">Conjugation</keyword>
<dbReference type="Proteomes" id="UP000010366">
    <property type="component" value="Chromosome"/>
</dbReference>
<gene>
    <name evidence="4" type="ORF">Cha6605_1793</name>
</gene>
<dbReference type="RefSeq" id="WP_015159085.1">
    <property type="nucleotide sequence ID" value="NC_019697.1"/>
</dbReference>